<comment type="caution">
    <text evidence="1">The sequence shown here is derived from an EMBL/GenBank/DDBJ whole genome shotgun (WGS) entry which is preliminary data.</text>
</comment>
<dbReference type="RefSeq" id="WP_340339556.1">
    <property type="nucleotide sequence ID" value="NZ_JBBKZS010000030.1"/>
</dbReference>
<reference evidence="1 2" key="1">
    <citation type="submission" date="2024-03" db="EMBL/GenBank/DDBJ databases">
        <title>Novel species of the genus Variovorax.</title>
        <authorList>
            <person name="Liu Q."/>
            <person name="Xin Y.-H."/>
        </authorList>
    </citation>
    <scope>NUCLEOTIDE SEQUENCE [LARGE SCALE GENOMIC DNA]</scope>
    <source>
        <strain evidence="1 2">KACC 18901</strain>
    </source>
</reference>
<keyword evidence="2" id="KW-1185">Reference proteome</keyword>
<accession>A0ABU8XI11</accession>
<organism evidence="1 2">
    <name type="scientific">Variovorax robiniae</name>
    <dbReference type="NCBI Taxonomy" id="1836199"/>
    <lineage>
        <taxon>Bacteria</taxon>
        <taxon>Pseudomonadati</taxon>
        <taxon>Pseudomonadota</taxon>
        <taxon>Betaproteobacteria</taxon>
        <taxon>Burkholderiales</taxon>
        <taxon>Comamonadaceae</taxon>
        <taxon>Variovorax</taxon>
    </lineage>
</organism>
<dbReference type="EMBL" id="JBBKZS010000030">
    <property type="protein sequence ID" value="MEJ8859518.1"/>
    <property type="molecule type" value="Genomic_DNA"/>
</dbReference>
<name>A0ABU8XI11_9BURK</name>
<gene>
    <name evidence="1" type="ORF">WKW79_33485</name>
</gene>
<protein>
    <submittedName>
        <fullName evidence="1">Uncharacterized protein</fullName>
    </submittedName>
</protein>
<evidence type="ECO:0000313" key="1">
    <source>
        <dbReference type="EMBL" id="MEJ8859518.1"/>
    </source>
</evidence>
<sequence>MQFVRQDVVSELEAGDVGKFDVGFYGRDDLDDRSRHSAALTRAAAQKSYQVRYDPIKFTLTVGDETFRVDDLEDLFRKFRAQSLVLDATTMEFPEILYVLSAYRMQHGRPRCGFFYVEPKGYKQREENMSVVPGNAFDLSEKFLGNLQLPPFTRLLSSSNKAHLVAFLGFEGDRLMRVLDADDGHFYEKVSIVFGVPPFQPSWDLHALMANSSLLERQNTTVLYCGANNPRAAYMLLKDAHAGMASGRTNRLSVAPFGTKPMALGAALFRLDHDILSPIFDHPVRKPDRTHGVHRRHWYEIDSL</sequence>
<proteinExistence type="predicted"/>
<evidence type="ECO:0000313" key="2">
    <source>
        <dbReference type="Proteomes" id="UP001367030"/>
    </source>
</evidence>
<dbReference type="Proteomes" id="UP001367030">
    <property type="component" value="Unassembled WGS sequence"/>
</dbReference>